<dbReference type="SUPFAM" id="SSF55331">
    <property type="entry name" value="Tautomerase/MIF"/>
    <property type="match status" value="1"/>
</dbReference>
<organism evidence="1 2">
    <name type="scientific">Bradyrhizobium lablabi</name>
    <dbReference type="NCBI Taxonomy" id="722472"/>
    <lineage>
        <taxon>Bacteria</taxon>
        <taxon>Pseudomonadati</taxon>
        <taxon>Pseudomonadota</taxon>
        <taxon>Alphaproteobacteria</taxon>
        <taxon>Hyphomicrobiales</taxon>
        <taxon>Nitrobacteraceae</taxon>
        <taxon>Bradyrhizobium</taxon>
    </lineage>
</organism>
<dbReference type="Gene3D" id="3.30.429.10">
    <property type="entry name" value="Macrophage Migration Inhibitory Factor"/>
    <property type="match status" value="1"/>
</dbReference>
<reference evidence="1 2" key="1">
    <citation type="submission" date="2016-11" db="EMBL/GenBank/DDBJ databases">
        <authorList>
            <person name="Jaros S."/>
            <person name="Januszkiewicz K."/>
            <person name="Wedrychowicz H."/>
        </authorList>
    </citation>
    <scope>NUCLEOTIDE SEQUENCE [LARGE SCALE GENOMIC DNA]</scope>
    <source>
        <strain evidence="1 2">GAS499</strain>
    </source>
</reference>
<sequence length="123" mass="13345">MATRAGWITDPAAVIAAVHSALQEALKIPESDRVVRVIEHPPSHFAVPPGRGERFTLVEISMFSGRSMSAKRALYQAIVRNLGALDVPPLDIKISLHEVPPENWGIRGGMPASEIDLGFKVDV</sequence>
<dbReference type="EMBL" id="LT670844">
    <property type="protein sequence ID" value="SHK64729.1"/>
    <property type="molecule type" value="Genomic_DNA"/>
</dbReference>
<protein>
    <submittedName>
        <fullName evidence="1">Phenylpyruvate tautomerase PptA, 4-oxalocrotonate tautomerase family</fullName>
    </submittedName>
</protein>
<dbReference type="InterPro" id="IPR037479">
    <property type="entry name" value="Tauto_MSAD"/>
</dbReference>
<dbReference type="AlphaFoldDB" id="A0A1M6U6D8"/>
<dbReference type="PANTHER" id="PTHR38460:SF1">
    <property type="entry name" value="TAUTOMERASE YOLI-RELATED"/>
    <property type="match status" value="1"/>
</dbReference>
<gene>
    <name evidence="1" type="ORF">SAMN05444159_3803</name>
</gene>
<proteinExistence type="predicted"/>
<dbReference type="InterPro" id="IPR014347">
    <property type="entry name" value="Tautomerase/MIF_sf"/>
</dbReference>
<keyword evidence="1" id="KW-0670">Pyruvate</keyword>
<accession>A0A1M6U6D8</accession>
<evidence type="ECO:0000313" key="2">
    <source>
        <dbReference type="Proteomes" id="UP000189935"/>
    </source>
</evidence>
<name>A0A1M6U6D8_9BRAD</name>
<dbReference type="Proteomes" id="UP000189935">
    <property type="component" value="Chromosome I"/>
</dbReference>
<dbReference type="Pfam" id="PF14552">
    <property type="entry name" value="Tautomerase_2"/>
    <property type="match status" value="1"/>
</dbReference>
<dbReference type="PANTHER" id="PTHR38460">
    <property type="entry name" value="TAUTOMERASE YOLI-RELATED"/>
    <property type="match status" value="1"/>
</dbReference>
<dbReference type="OrthoDB" id="9804765at2"/>
<evidence type="ECO:0000313" key="1">
    <source>
        <dbReference type="EMBL" id="SHK64729.1"/>
    </source>
</evidence>